<evidence type="ECO:0000256" key="4">
    <source>
        <dbReference type="ARBA" id="ARBA00023270"/>
    </source>
</evidence>
<feature type="binding site" evidence="5">
    <location>
        <position position="86"/>
    </location>
    <ligand>
        <name>3-dehydroquinate</name>
        <dbReference type="ChEBI" id="CHEBI:32364"/>
    </ligand>
</feature>
<dbReference type="FunFam" id="3.20.20.70:FF:000047">
    <property type="entry name" value="3-dehydroquinate dehydratase"/>
    <property type="match status" value="1"/>
</dbReference>
<sequence>MNDVKKALMDKILKGNHEVPIICVPIVERGKADIISTIKECMNNNTEAVEWRVDFFEEYNSLAEIKDVLEAVKDYTENMLFIYTVRTKPQGGEIELDETNLMKLYNVAVESETVDFIDMECFSMKLANAEVQRIQKSGKKVIISHHEFNETPNEQVLKNIFEELNNTKADVVKIAVMPQNSNDVVKLLKFTCDIKDEYPDRPVITISMGKLGVVSRLMGEVFGSVLTFATMEKQSAPGQLTQNQVKEILEVIHKA</sequence>
<comment type="catalytic activity">
    <reaction evidence="1 5">
        <text>3-dehydroquinate = 3-dehydroshikimate + H2O</text>
        <dbReference type="Rhea" id="RHEA:21096"/>
        <dbReference type="ChEBI" id="CHEBI:15377"/>
        <dbReference type="ChEBI" id="CHEBI:16630"/>
        <dbReference type="ChEBI" id="CHEBI:32364"/>
        <dbReference type="EC" id="4.2.1.10"/>
    </reaction>
</comment>
<dbReference type="CDD" id="cd00502">
    <property type="entry name" value="DHQase_I"/>
    <property type="match status" value="1"/>
</dbReference>
<dbReference type="InterPro" id="IPR013785">
    <property type="entry name" value="Aldolase_TIM"/>
</dbReference>
<dbReference type="UniPathway" id="UPA00053">
    <property type="reaction ID" value="UER00086"/>
</dbReference>
<evidence type="ECO:0000256" key="5">
    <source>
        <dbReference type="HAMAP-Rule" id="MF_00214"/>
    </source>
</evidence>
<keyword evidence="4 5" id="KW-0704">Schiff base</keyword>
<dbReference type="GO" id="GO:0009423">
    <property type="term" value="P:chorismate biosynthetic process"/>
    <property type="evidence" value="ECO:0007669"/>
    <property type="project" value="UniProtKB-UniRule"/>
</dbReference>
<evidence type="ECO:0000313" key="7">
    <source>
        <dbReference type="Proteomes" id="UP000182471"/>
    </source>
</evidence>
<gene>
    <name evidence="5" type="primary">aroD</name>
    <name evidence="6" type="ORF">SAMN02910429_01773</name>
</gene>
<evidence type="ECO:0000256" key="2">
    <source>
        <dbReference type="ARBA" id="ARBA00023141"/>
    </source>
</evidence>
<organism evidence="6 7">
    <name type="scientific">Lachnobacterium bovis</name>
    <dbReference type="NCBI Taxonomy" id="140626"/>
    <lineage>
        <taxon>Bacteria</taxon>
        <taxon>Bacillati</taxon>
        <taxon>Bacillota</taxon>
        <taxon>Clostridia</taxon>
        <taxon>Lachnospirales</taxon>
        <taxon>Lachnospiraceae</taxon>
        <taxon>Lachnobacterium</taxon>
    </lineage>
</organism>
<dbReference type="SUPFAM" id="SSF51569">
    <property type="entry name" value="Aldolase"/>
    <property type="match status" value="1"/>
</dbReference>
<comment type="pathway">
    <text evidence="5">Metabolic intermediate biosynthesis; chorismate biosynthesis; chorismate from D-erythrose 4-phosphate and phosphoenolpyruvate: step 3/7.</text>
</comment>
<comment type="subunit">
    <text evidence="5">Homodimer.</text>
</comment>
<comment type="function">
    <text evidence="5">Involved in the third step of the chorismate pathway, which leads to the biosynthesis of aromatic amino acids. Catalyzes the cis-dehydration of 3-dehydroquinate (DHQ) and introduces the first double bond of the aromatic ring to yield 3-dehydroshikimate.</text>
</comment>
<dbReference type="NCBIfam" id="TIGR01093">
    <property type="entry name" value="aroD"/>
    <property type="match status" value="1"/>
</dbReference>
<dbReference type="GO" id="GO:0046279">
    <property type="term" value="P:3,4-dihydroxybenzoate biosynthetic process"/>
    <property type="evidence" value="ECO:0007669"/>
    <property type="project" value="TreeGrafter"/>
</dbReference>
<dbReference type="AlphaFoldDB" id="A0A1H9TTM4"/>
<protein>
    <recommendedName>
        <fullName evidence="5">3-dehydroquinate dehydratase</fullName>
        <shortName evidence="5">3-dehydroquinase</shortName>
        <ecNumber evidence="5">4.2.1.10</ecNumber>
    </recommendedName>
    <alternativeName>
        <fullName evidence="5">Type I DHQase</fullName>
    </alternativeName>
    <alternativeName>
        <fullName evidence="5">Type I dehydroquinase</fullName>
        <shortName evidence="5">DHQ1</shortName>
    </alternativeName>
</protein>
<feature type="active site" description="Proton donor/acceptor" evidence="5">
    <location>
        <position position="146"/>
    </location>
</feature>
<reference evidence="7" key="1">
    <citation type="submission" date="2016-10" db="EMBL/GenBank/DDBJ databases">
        <authorList>
            <person name="Varghese N."/>
            <person name="Submissions S."/>
        </authorList>
    </citation>
    <scope>NUCLEOTIDE SEQUENCE [LARGE SCALE GENOMIC DNA]</scope>
    <source>
        <strain evidence="7">S1b</strain>
    </source>
</reference>
<dbReference type="PANTHER" id="PTHR43699">
    <property type="entry name" value="3-DEHYDROQUINATE DEHYDRATASE"/>
    <property type="match status" value="1"/>
</dbReference>
<dbReference type="GO" id="GO:0003855">
    <property type="term" value="F:3-dehydroquinate dehydratase activity"/>
    <property type="evidence" value="ECO:0007669"/>
    <property type="project" value="UniProtKB-UniRule"/>
</dbReference>
<evidence type="ECO:0000256" key="1">
    <source>
        <dbReference type="ARBA" id="ARBA00001864"/>
    </source>
</evidence>
<keyword evidence="7" id="KW-1185">Reference proteome</keyword>
<accession>A0A1H9TTM4</accession>
<dbReference type="EC" id="4.2.1.10" evidence="5"/>
<comment type="similarity">
    <text evidence="5">Belongs to the type-I 3-dehydroquinase family.</text>
</comment>
<proteinExistence type="inferred from homology"/>
<dbReference type="HAMAP" id="MF_00214">
    <property type="entry name" value="AroD"/>
    <property type="match status" value="1"/>
</dbReference>
<dbReference type="EMBL" id="FOGW01000019">
    <property type="protein sequence ID" value="SES00469.1"/>
    <property type="molecule type" value="Genomic_DNA"/>
</dbReference>
<name>A0A1H9TTM4_9FIRM</name>
<dbReference type="InterPro" id="IPR001381">
    <property type="entry name" value="DHquinase_I"/>
</dbReference>
<dbReference type="GO" id="GO:0008652">
    <property type="term" value="P:amino acid biosynthetic process"/>
    <property type="evidence" value="ECO:0007669"/>
    <property type="project" value="UniProtKB-KW"/>
</dbReference>
<dbReference type="Pfam" id="PF01487">
    <property type="entry name" value="DHquinase_I"/>
    <property type="match status" value="1"/>
</dbReference>
<dbReference type="PANTHER" id="PTHR43699:SF1">
    <property type="entry name" value="3-DEHYDROQUINATE DEHYDRATASE"/>
    <property type="match status" value="1"/>
</dbReference>
<evidence type="ECO:0000256" key="3">
    <source>
        <dbReference type="ARBA" id="ARBA00023239"/>
    </source>
</evidence>
<feature type="binding site" evidence="5">
    <location>
        <begin position="50"/>
        <end position="52"/>
    </location>
    <ligand>
        <name>3-dehydroquinate</name>
        <dbReference type="ChEBI" id="CHEBI:32364"/>
    </ligand>
</feature>
<dbReference type="Gene3D" id="3.20.20.70">
    <property type="entry name" value="Aldolase class I"/>
    <property type="match status" value="1"/>
</dbReference>
<dbReference type="Proteomes" id="UP000182471">
    <property type="component" value="Unassembled WGS sequence"/>
</dbReference>
<dbReference type="GO" id="GO:0009073">
    <property type="term" value="P:aromatic amino acid family biosynthetic process"/>
    <property type="evidence" value="ECO:0007669"/>
    <property type="project" value="UniProtKB-KW"/>
</dbReference>
<feature type="binding site" evidence="5">
    <location>
        <position position="216"/>
    </location>
    <ligand>
        <name>3-dehydroquinate</name>
        <dbReference type="ChEBI" id="CHEBI:32364"/>
    </ligand>
</feature>
<keyword evidence="5" id="KW-0028">Amino-acid biosynthesis</keyword>
<dbReference type="RefSeq" id="WP_022750437.1">
    <property type="nucleotide sequence ID" value="NZ_FOGW01000019.1"/>
</dbReference>
<evidence type="ECO:0000313" key="6">
    <source>
        <dbReference type="EMBL" id="SES00469.1"/>
    </source>
</evidence>
<keyword evidence="3 5" id="KW-0456">Lyase</keyword>
<feature type="binding site" evidence="5">
    <location>
        <position position="235"/>
    </location>
    <ligand>
        <name>3-dehydroquinate</name>
        <dbReference type="ChEBI" id="CHEBI:32364"/>
    </ligand>
</feature>
<keyword evidence="2 5" id="KW-0057">Aromatic amino acid biosynthesis</keyword>
<feature type="binding site" evidence="5">
    <location>
        <position position="239"/>
    </location>
    <ligand>
        <name>3-dehydroquinate</name>
        <dbReference type="ChEBI" id="CHEBI:32364"/>
    </ligand>
</feature>
<comment type="caution">
    <text evidence="5">Lacks conserved residue(s) required for the propagation of feature annotation.</text>
</comment>
<feature type="active site" description="Schiff-base intermediate with substrate" evidence="5">
    <location>
        <position position="173"/>
    </location>
</feature>
<dbReference type="InterPro" id="IPR050146">
    <property type="entry name" value="Type-I_3-dehydroquinase"/>
</dbReference>